<evidence type="ECO:0000313" key="2">
    <source>
        <dbReference type="Proteomes" id="UP001056120"/>
    </source>
</evidence>
<evidence type="ECO:0000313" key="1">
    <source>
        <dbReference type="EMBL" id="KAI3686776.1"/>
    </source>
</evidence>
<organism evidence="1 2">
    <name type="scientific">Smallanthus sonchifolius</name>
    <dbReference type="NCBI Taxonomy" id="185202"/>
    <lineage>
        <taxon>Eukaryota</taxon>
        <taxon>Viridiplantae</taxon>
        <taxon>Streptophyta</taxon>
        <taxon>Embryophyta</taxon>
        <taxon>Tracheophyta</taxon>
        <taxon>Spermatophyta</taxon>
        <taxon>Magnoliopsida</taxon>
        <taxon>eudicotyledons</taxon>
        <taxon>Gunneridae</taxon>
        <taxon>Pentapetalae</taxon>
        <taxon>asterids</taxon>
        <taxon>campanulids</taxon>
        <taxon>Asterales</taxon>
        <taxon>Asteraceae</taxon>
        <taxon>Asteroideae</taxon>
        <taxon>Heliantheae alliance</taxon>
        <taxon>Millerieae</taxon>
        <taxon>Smallanthus</taxon>
    </lineage>
</organism>
<reference evidence="1 2" key="2">
    <citation type="journal article" date="2022" name="Mol. Ecol. Resour.">
        <title>The genomes of chicory, endive, great burdock and yacon provide insights into Asteraceae paleo-polyploidization history and plant inulin production.</title>
        <authorList>
            <person name="Fan W."/>
            <person name="Wang S."/>
            <person name="Wang H."/>
            <person name="Wang A."/>
            <person name="Jiang F."/>
            <person name="Liu H."/>
            <person name="Zhao H."/>
            <person name="Xu D."/>
            <person name="Zhang Y."/>
        </authorList>
    </citation>
    <scope>NUCLEOTIDE SEQUENCE [LARGE SCALE GENOMIC DNA]</scope>
    <source>
        <strain evidence="2">cv. Yunnan</strain>
        <tissue evidence="1">Leaves</tissue>
    </source>
</reference>
<protein>
    <submittedName>
        <fullName evidence="1">Uncharacterized protein</fullName>
    </submittedName>
</protein>
<accession>A0ACB8YNF8</accession>
<gene>
    <name evidence="1" type="ORF">L1987_80463</name>
</gene>
<keyword evidence="2" id="KW-1185">Reference proteome</keyword>
<comment type="caution">
    <text evidence="1">The sequence shown here is derived from an EMBL/GenBank/DDBJ whole genome shotgun (WGS) entry which is preliminary data.</text>
</comment>
<proteinExistence type="predicted"/>
<dbReference type="EMBL" id="CM042044">
    <property type="protein sequence ID" value="KAI3686776.1"/>
    <property type="molecule type" value="Genomic_DNA"/>
</dbReference>
<sequence length="365" mass="40586">MANLKADSPLCRRIVLSFLDFLNSVEPSSGSDESLEVAKDCLSEAFKIDSSSTPSVPKSDSLVQIFTSQTGQNNEIKSDKIHEESHVSSTNDALGVSEDELFGQFFGALEKVHYFGTTSNGDDEHALDRATHLFHNALMEMKKSGREEVDLKNLADTFKLQGNKAMQSKTYSNAIELYTVAIALCDDNAVYYCNRAAAYTQNNQHTEAIHDCHKAIEIDPNYSKAYSRLGFSYYAQGNYRDAINKGFRKALRLDPNNESVRGNIQAAEQKLREEYQRAERRRSSTSWSYSDGGSRNHGPFPGFPPGMSESIDMSSMFEDISSELPPGVTRINPGDDLPEEVYGALRSALQMFNERDGTQDNSNGN</sequence>
<reference evidence="2" key="1">
    <citation type="journal article" date="2022" name="Mol. Ecol. Resour.">
        <title>The genomes of chicory, endive, great burdock and yacon provide insights into Asteraceae palaeo-polyploidization history and plant inulin production.</title>
        <authorList>
            <person name="Fan W."/>
            <person name="Wang S."/>
            <person name="Wang H."/>
            <person name="Wang A."/>
            <person name="Jiang F."/>
            <person name="Liu H."/>
            <person name="Zhao H."/>
            <person name="Xu D."/>
            <person name="Zhang Y."/>
        </authorList>
    </citation>
    <scope>NUCLEOTIDE SEQUENCE [LARGE SCALE GENOMIC DNA]</scope>
    <source>
        <strain evidence="2">cv. Yunnan</strain>
    </source>
</reference>
<dbReference type="Proteomes" id="UP001056120">
    <property type="component" value="Linkage Group LG27"/>
</dbReference>
<name>A0ACB8YNF8_9ASTR</name>